<dbReference type="InterPro" id="IPR006103">
    <property type="entry name" value="Glyco_hydro_2_cat"/>
</dbReference>
<evidence type="ECO:0000256" key="4">
    <source>
        <dbReference type="ARBA" id="ARBA00007401"/>
    </source>
</evidence>
<dbReference type="GO" id="GO:0004567">
    <property type="term" value="F:beta-mannosidase activity"/>
    <property type="evidence" value="ECO:0007669"/>
    <property type="project" value="UniProtKB-EC"/>
</dbReference>
<evidence type="ECO:0000259" key="19">
    <source>
        <dbReference type="Pfam" id="PF17753"/>
    </source>
</evidence>
<reference evidence="21" key="1">
    <citation type="submission" date="2014-12" db="EMBL/GenBank/DDBJ databases">
        <title>Insight into the proteome of Arion vulgaris.</title>
        <authorList>
            <person name="Aradska J."/>
            <person name="Bulat T."/>
            <person name="Smidak R."/>
            <person name="Sarate P."/>
            <person name="Gangsoo J."/>
            <person name="Sialana F."/>
            <person name="Bilban M."/>
            <person name="Lubec G."/>
        </authorList>
    </citation>
    <scope>NUCLEOTIDE SEQUENCE</scope>
    <source>
        <tissue evidence="21">Skin</tissue>
    </source>
</reference>
<evidence type="ECO:0000259" key="18">
    <source>
        <dbReference type="Pfam" id="PF02836"/>
    </source>
</evidence>
<dbReference type="FunFam" id="3.20.20.80:FF:000035">
    <property type="entry name" value="Mannosidase beta"/>
    <property type="match status" value="1"/>
</dbReference>
<dbReference type="Gene3D" id="2.60.120.260">
    <property type="entry name" value="Galactose-binding domain-like"/>
    <property type="match status" value="1"/>
</dbReference>
<dbReference type="Gene3D" id="2.60.40.10">
    <property type="entry name" value="Immunoglobulins"/>
    <property type="match status" value="2"/>
</dbReference>
<gene>
    <name evidence="21" type="primary">ORF73551</name>
    <name evidence="22" type="synonym">ORF73554</name>
</gene>
<evidence type="ECO:0000256" key="7">
    <source>
        <dbReference type="ARBA" id="ARBA00015707"/>
    </source>
</evidence>
<evidence type="ECO:0000256" key="1">
    <source>
        <dbReference type="ARBA" id="ARBA00000829"/>
    </source>
</evidence>
<evidence type="ECO:0000313" key="21">
    <source>
        <dbReference type="EMBL" id="CEK70291.1"/>
    </source>
</evidence>
<keyword evidence="10" id="KW-1015">Disulfide bond</keyword>
<evidence type="ECO:0000256" key="13">
    <source>
        <dbReference type="ARBA" id="ARBA00023295"/>
    </source>
</evidence>
<dbReference type="PANTHER" id="PTHR43730">
    <property type="entry name" value="BETA-MANNOSIDASE"/>
    <property type="match status" value="1"/>
</dbReference>
<dbReference type="AlphaFoldDB" id="A0A0B6ZR31"/>
<evidence type="ECO:0000256" key="5">
    <source>
        <dbReference type="ARBA" id="ARBA00011245"/>
    </source>
</evidence>
<evidence type="ECO:0000256" key="12">
    <source>
        <dbReference type="ARBA" id="ARBA00023228"/>
    </source>
</evidence>
<feature type="domain" description="Beta-mannosidase Ig-fold" evidence="19">
    <location>
        <begin position="844"/>
        <end position="922"/>
    </location>
</feature>
<organism evidence="21">
    <name type="scientific">Arion vulgaris</name>
    <dbReference type="NCBI Taxonomy" id="1028688"/>
    <lineage>
        <taxon>Eukaryota</taxon>
        <taxon>Metazoa</taxon>
        <taxon>Spiralia</taxon>
        <taxon>Lophotrochozoa</taxon>
        <taxon>Mollusca</taxon>
        <taxon>Gastropoda</taxon>
        <taxon>Heterobranchia</taxon>
        <taxon>Euthyneura</taxon>
        <taxon>Panpulmonata</taxon>
        <taxon>Eupulmonata</taxon>
        <taxon>Stylommatophora</taxon>
        <taxon>Helicina</taxon>
        <taxon>Arionoidea</taxon>
        <taxon>Arionidae</taxon>
        <taxon>Arion</taxon>
    </lineage>
</organism>
<dbReference type="GO" id="GO:0005975">
    <property type="term" value="P:carbohydrate metabolic process"/>
    <property type="evidence" value="ECO:0007669"/>
    <property type="project" value="InterPro"/>
</dbReference>
<dbReference type="SUPFAM" id="SSF49785">
    <property type="entry name" value="Galactose-binding domain-like"/>
    <property type="match status" value="1"/>
</dbReference>
<comment type="catalytic activity">
    <reaction evidence="1">
        <text>Hydrolysis of terminal, non-reducing beta-D-mannose residues in beta-D-mannosides.</text>
        <dbReference type="EC" id="3.2.1.25"/>
    </reaction>
</comment>
<feature type="region of interest" description="Disordered" evidence="16">
    <location>
        <begin position="500"/>
        <end position="523"/>
    </location>
</feature>
<feature type="chain" id="PRO_5007391201" description="Beta-mannosidase" evidence="17">
    <location>
        <begin position="23"/>
        <end position="931"/>
    </location>
</feature>
<name>A0A0B6ZR31_9EUPU</name>
<dbReference type="FunFam" id="2.60.120.260:FF:000060">
    <property type="entry name" value="Probable beta-mannosidase"/>
    <property type="match status" value="1"/>
</dbReference>
<dbReference type="Pfam" id="PF02836">
    <property type="entry name" value="Glyco_hydro_2_C"/>
    <property type="match status" value="1"/>
</dbReference>
<accession>A0A0B6ZR31</accession>
<evidence type="ECO:0000256" key="9">
    <source>
        <dbReference type="ARBA" id="ARBA00022801"/>
    </source>
</evidence>
<dbReference type="InterPro" id="IPR041625">
    <property type="entry name" value="Beta-mannosidase_Ig"/>
</dbReference>
<keyword evidence="12" id="KW-0458">Lysosome</keyword>
<feature type="signal peptide" evidence="17">
    <location>
        <begin position="1"/>
        <end position="22"/>
    </location>
</feature>
<evidence type="ECO:0000256" key="17">
    <source>
        <dbReference type="SAM" id="SignalP"/>
    </source>
</evidence>
<evidence type="ECO:0000256" key="11">
    <source>
        <dbReference type="ARBA" id="ARBA00023180"/>
    </source>
</evidence>
<keyword evidence="8 17" id="KW-0732">Signal</keyword>
<keyword evidence="11" id="KW-0325">Glycoprotein</keyword>
<evidence type="ECO:0000256" key="2">
    <source>
        <dbReference type="ARBA" id="ARBA00003150"/>
    </source>
</evidence>
<evidence type="ECO:0000256" key="14">
    <source>
        <dbReference type="ARBA" id="ARBA00032581"/>
    </source>
</evidence>
<dbReference type="InterPro" id="IPR036156">
    <property type="entry name" value="Beta-gal/glucu_dom_sf"/>
</dbReference>
<dbReference type="PANTHER" id="PTHR43730:SF1">
    <property type="entry name" value="BETA-MANNOSIDASE"/>
    <property type="match status" value="1"/>
</dbReference>
<evidence type="ECO:0000256" key="3">
    <source>
        <dbReference type="ARBA" id="ARBA00004371"/>
    </source>
</evidence>
<dbReference type="EC" id="3.2.1.25" evidence="6"/>
<dbReference type="GO" id="GO:0006516">
    <property type="term" value="P:glycoprotein catabolic process"/>
    <property type="evidence" value="ECO:0007669"/>
    <property type="project" value="TreeGrafter"/>
</dbReference>
<dbReference type="FunFam" id="2.60.40.10:FF:000650">
    <property type="entry name" value="Mannosidase beta"/>
    <property type="match status" value="1"/>
</dbReference>
<feature type="domain" description="Glycoside hydrolase family 2 catalytic" evidence="18">
    <location>
        <begin position="346"/>
        <end position="561"/>
    </location>
</feature>
<evidence type="ECO:0000256" key="16">
    <source>
        <dbReference type="SAM" id="MobiDB-lite"/>
    </source>
</evidence>
<dbReference type="Pfam" id="PF22666">
    <property type="entry name" value="Glyco_hydro_2_N2"/>
    <property type="match status" value="1"/>
</dbReference>
<keyword evidence="9" id="KW-0378">Hydrolase</keyword>
<dbReference type="InterPro" id="IPR017853">
    <property type="entry name" value="GH"/>
</dbReference>
<evidence type="ECO:0000256" key="6">
    <source>
        <dbReference type="ARBA" id="ARBA00012754"/>
    </source>
</evidence>
<comment type="function">
    <text evidence="2">Exoglycosidase that cleaves the single beta-linked mannose residue from the non-reducing end of all N-linked glycoprotein oligosaccharides.</text>
</comment>
<evidence type="ECO:0000256" key="8">
    <source>
        <dbReference type="ARBA" id="ARBA00022729"/>
    </source>
</evidence>
<proteinExistence type="inferred from homology"/>
<evidence type="ECO:0000259" key="20">
    <source>
        <dbReference type="Pfam" id="PF22666"/>
    </source>
</evidence>
<dbReference type="Gene3D" id="3.20.20.80">
    <property type="entry name" value="Glycosidases"/>
    <property type="match status" value="1"/>
</dbReference>
<evidence type="ECO:0000256" key="10">
    <source>
        <dbReference type="ARBA" id="ARBA00023157"/>
    </source>
</evidence>
<sequence>MKHSAVFASAVIFAAGLLYVQAFVRVDLGGDGWIVTSNQTNTPVPGKVPGSMYTALIDQGLIGDPLFRDNDDNYVWVGDADWTYSRNFSVSSDVASSKQVWLICEGLDTVATVLVNDKVVGQSENMFARSTFNVAGVVKGGANTLVIHFTSAVREALARTKNSDYDIPRICPSSAENGQCHVNQIRKEQCSFSWDWGPSFPTQGIWKPIYIDAYSNAVIRDVSALVKKVNSQWQVDVDVYFDVDNVAEVKGQLNANIASLNLSLSQELSVSPANSSIKISLLVPTTTHVPLWWPNGYGDQPLFDLDVAFTSGVDTTTKSVRIGFRTVELVQDPVSNKPEQGLSFYFRINGIPIFLKGSNWIPADSFQERITVEKLRFLLESAANVSINSLRVWGGGVYESEEFYQLCDELGIMVWQDLMFSVSLYPTYPAFLSLVTTEITQQVRRLKSHTSIIIWAGNNENESALRQNWFHITDNYTRYYNDYVQLYVKTIKPIVTQEDSTREYLTSSPSNGKETEKEGYVSNDTSSELYGDIHFYDYSVDQWKATSFRIPRMASEYGVQSWCNNESLSNVFNPLDFSITSDMVNHRQHHTNGNTEMADEVKVHLNLPNSPDANVNFADFIYLTQINQAMCMRTQSEHYRRYQARLLADGRGLTMGALYWQLNDIWQAPTWASIDYEGSWKMLHYYARTFFNRTLISPYLLDADTLDVYIVLDGVPVTEVRNPADGTLSFKLSDNSTDLIKGGLSISEASEKLKAISGVSSGSLRVETYDYSSFQALHSETVTYNLKTAAESVYTKKISDLLSDSGCASVENCLLYLTATDNSGSLVSSTWYTLAYPKSSKLQQANVKIASVTSIDPYTFNIQVTTDAIALFVWLSLDNIKGQFSDNGFLLLTPSVQVQFHARQIVTADVLMSQLKIRSLVDVKTDVPIVG</sequence>
<keyword evidence="13" id="KW-0326">Glycosidase</keyword>
<comment type="subunit">
    <text evidence="5">Monomer.</text>
</comment>
<dbReference type="InterPro" id="IPR054593">
    <property type="entry name" value="Beta-mannosidase-like_N2"/>
</dbReference>
<evidence type="ECO:0000256" key="15">
    <source>
        <dbReference type="ARBA" id="ARBA00033445"/>
    </source>
</evidence>
<dbReference type="Pfam" id="PF17753">
    <property type="entry name" value="Ig_mannosidase"/>
    <property type="match status" value="1"/>
</dbReference>
<comment type="subcellular location">
    <subcellularLocation>
        <location evidence="3">Lysosome</location>
    </subcellularLocation>
</comment>
<evidence type="ECO:0000313" key="22">
    <source>
        <dbReference type="EMBL" id="CEK70292.1"/>
    </source>
</evidence>
<dbReference type="EMBL" id="HACG01023426">
    <property type="protein sequence ID" value="CEK70291.1"/>
    <property type="molecule type" value="Transcribed_RNA"/>
</dbReference>
<protein>
    <recommendedName>
        <fullName evidence="7">Beta-mannosidase</fullName>
        <ecNumber evidence="6">3.2.1.25</ecNumber>
    </recommendedName>
    <alternativeName>
        <fullName evidence="14">Lysosomal beta A mannosidase</fullName>
    </alternativeName>
    <alternativeName>
        <fullName evidence="15">Mannanase</fullName>
    </alternativeName>
</protein>
<dbReference type="SUPFAM" id="SSF49303">
    <property type="entry name" value="beta-Galactosidase/glucuronidase domain"/>
    <property type="match status" value="2"/>
</dbReference>
<feature type="compositionally biased region" description="Polar residues" evidence="16">
    <location>
        <begin position="503"/>
        <end position="512"/>
    </location>
</feature>
<feature type="domain" description="Beta-mannosidase-like galactose-binding" evidence="20">
    <location>
        <begin position="33"/>
        <end position="207"/>
    </location>
</feature>
<dbReference type="InterPro" id="IPR008979">
    <property type="entry name" value="Galactose-bd-like_sf"/>
</dbReference>
<dbReference type="InterPro" id="IPR050887">
    <property type="entry name" value="Beta-mannosidase_GH2"/>
</dbReference>
<comment type="similarity">
    <text evidence="4">Belongs to the glycosyl hydrolase 2 family.</text>
</comment>
<dbReference type="InterPro" id="IPR013783">
    <property type="entry name" value="Ig-like_fold"/>
</dbReference>
<dbReference type="GO" id="GO:0005764">
    <property type="term" value="C:lysosome"/>
    <property type="evidence" value="ECO:0007669"/>
    <property type="project" value="UniProtKB-SubCell"/>
</dbReference>
<dbReference type="EMBL" id="HACG01023427">
    <property type="protein sequence ID" value="CEK70292.1"/>
    <property type="molecule type" value="Transcribed_RNA"/>
</dbReference>
<dbReference type="SUPFAM" id="SSF51445">
    <property type="entry name" value="(Trans)glycosidases"/>
    <property type="match status" value="1"/>
</dbReference>